<dbReference type="PANTHER" id="PTHR33428">
    <property type="entry name" value="CHLOROPHYLLASE-2, CHLOROPLASTIC"/>
    <property type="match status" value="1"/>
</dbReference>
<proteinExistence type="predicted"/>
<evidence type="ECO:0000313" key="4">
    <source>
        <dbReference type="Proteomes" id="UP000886884"/>
    </source>
</evidence>
<dbReference type="Gene3D" id="3.40.50.1820">
    <property type="entry name" value="alpha/beta hydrolase"/>
    <property type="match status" value="1"/>
</dbReference>
<keyword evidence="1" id="KW-0812">Transmembrane</keyword>
<dbReference type="PANTHER" id="PTHR33428:SF14">
    <property type="entry name" value="CARBOXYLESTERASE TYPE B DOMAIN-CONTAINING PROTEIN"/>
    <property type="match status" value="1"/>
</dbReference>
<evidence type="ECO:0000313" key="3">
    <source>
        <dbReference type="EMBL" id="HIV27184.1"/>
    </source>
</evidence>
<protein>
    <submittedName>
        <fullName evidence="3">Alpha/beta hydrolase</fullName>
    </submittedName>
</protein>
<gene>
    <name evidence="3" type="ORF">IAA64_04400</name>
</gene>
<dbReference type="InterPro" id="IPR029058">
    <property type="entry name" value="AB_hydrolase_fold"/>
</dbReference>
<keyword evidence="3" id="KW-0378">Hydrolase</keyword>
<reference evidence="3" key="1">
    <citation type="submission" date="2020-10" db="EMBL/GenBank/DDBJ databases">
        <authorList>
            <person name="Gilroy R."/>
        </authorList>
    </citation>
    <scope>NUCLEOTIDE SEQUENCE</scope>
    <source>
        <strain evidence="3">CHK183-6373</strain>
    </source>
</reference>
<dbReference type="GO" id="GO:0016787">
    <property type="term" value="F:hydrolase activity"/>
    <property type="evidence" value="ECO:0007669"/>
    <property type="project" value="UniProtKB-KW"/>
</dbReference>
<dbReference type="Proteomes" id="UP000886884">
    <property type="component" value="Unassembled WGS sequence"/>
</dbReference>
<dbReference type="AlphaFoldDB" id="A0A9D1P7Q8"/>
<comment type="caution">
    <text evidence="3">The sequence shown here is derived from an EMBL/GenBank/DDBJ whole genome shotgun (WGS) entry which is preliminary data.</text>
</comment>
<evidence type="ECO:0000256" key="1">
    <source>
        <dbReference type="SAM" id="Phobius"/>
    </source>
</evidence>
<feature type="transmembrane region" description="Helical" evidence="1">
    <location>
        <begin position="7"/>
        <end position="26"/>
    </location>
</feature>
<name>A0A9D1P7Q8_9FIRM</name>
<evidence type="ECO:0000259" key="2">
    <source>
        <dbReference type="Pfam" id="PF12740"/>
    </source>
</evidence>
<organism evidence="3 4">
    <name type="scientific">Candidatus Ornithocaccomicrobium faecavium</name>
    <dbReference type="NCBI Taxonomy" id="2840890"/>
    <lineage>
        <taxon>Bacteria</taxon>
        <taxon>Bacillati</taxon>
        <taxon>Bacillota</taxon>
        <taxon>Clostridia</taxon>
        <taxon>Candidatus Ornithocaccomicrobium</taxon>
    </lineage>
</organism>
<dbReference type="InterPro" id="IPR041127">
    <property type="entry name" value="PET_hydrolase/cutinase-like"/>
</dbReference>
<reference evidence="3" key="2">
    <citation type="journal article" date="2021" name="PeerJ">
        <title>Extensive microbial diversity within the chicken gut microbiome revealed by metagenomics and culture.</title>
        <authorList>
            <person name="Gilroy R."/>
            <person name="Ravi A."/>
            <person name="Getino M."/>
            <person name="Pursley I."/>
            <person name="Horton D.L."/>
            <person name="Alikhan N.F."/>
            <person name="Baker D."/>
            <person name="Gharbi K."/>
            <person name="Hall N."/>
            <person name="Watson M."/>
            <person name="Adriaenssens E.M."/>
            <person name="Foster-Nyarko E."/>
            <person name="Jarju S."/>
            <person name="Secka A."/>
            <person name="Antonio M."/>
            <person name="Oren A."/>
            <person name="Chaudhuri R.R."/>
            <person name="La Ragione R."/>
            <person name="Hildebrand F."/>
            <person name="Pallen M.J."/>
        </authorList>
    </citation>
    <scope>NUCLEOTIDE SEQUENCE</scope>
    <source>
        <strain evidence="3">CHK183-6373</strain>
    </source>
</reference>
<dbReference type="Pfam" id="PF12740">
    <property type="entry name" value="PETase"/>
    <property type="match status" value="1"/>
</dbReference>
<dbReference type="EMBL" id="DVOT01000076">
    <property type="protein sequence ID" value="HIV27184.1"/>
    <property type="molecule type" value="Genomic_DNA"/>
</dbReference>
<keyword evidence="1" id="KW-1133">Transmembrane helix</keyword>
<accession>A0A9D1P7Q8</accession>
<sequence>MKKVGKVILIIVIILAILFAFGYFGLKKLWKNILTAPMAPEKYIAEVTTGGEVEEKYMAAGSYEIGYFEADYAENADIKKIEIWYPKELETSGEKYPVVVFVNGTGVAASRYKPVFEHLASWGFIAIGNKDPSTWEGKKADATLSWLLAANEDETSIFYHRIDTSNIGITGHSQGGVGVFRAINETEHKELYKCAVSLSPTQEDMAEALKMPYDSSKTTIPIMILASAPNDVISLEGLNDMFKKISTNVVIARRSNTDHGQMLYSGDGYVTAWFMWRLQGDEAAAAAFLGENAEILRNANWQDVMINFPNN</sequence>
<dbReference type="SUPFAM" id="SSF53474">
    <property type="entry name" value="alpha/beta-Hydrolases"/>
    <property type="match status" value="1"/>
</dbReference>
<keyword evidence="1" id="KW-0472">Membrane</keyword>
<feature type="domain" description="PET hydrolase/cutinase-like" evidence="2">
    <location>
        <begin position="82"/>
        <end position="232"/>
    </location>
</feature>